<dbReference type="InterPro" id="IPR012337">
    <property type="entry name" value="RNaseH-like_sf"/>
</dbReference>
<name>A0A8T0DHM9_9TREM</name>
<dbReference type="InterPro" id="IPR050951">
    <property type="entry name" value="Retrovirus_Pol_polyprotein"/>
</dbReference>
<dbReference type="Gene3D" id="3.30.420.10">
    <property type="entry name" value="Ribonuclease H-like superfamily/Ribonuclease H"/>
    <property type="match status" value="1"/>
</dbReference>
<dbReference type="InterPro" id="IPR041588">
    <property type="entry name" value="Integrase_H2C2"/>
</dbReference>
<protein>
    <recommendedName>
        <fullName evidence="1">Integrase catalytic domain-containing protein</fullName>
    </recommendedName>
</protein>
<organism evidence="2 3">
    <name type="scientific">Paragonimus westermani</name>
    <dbReference type="NCBI Taxonomy" id="34504"/>
    <lineage>
        <taxon>Eukaryota</taxon>
        <taxon>Metazoa</taxon>
        <taxon>Spiralia</taxon>
        <taxon>Lophotrochozoa</taxon>
        <taxon>Platyhelminthes</taxon>
        <taxon>Trematoda</taxon>
        <taxon>Digenea</taxon>
        <taxon>Plagiorchiida</taxon>
        <taxon>Troglotremata</taxon>
        <taxon>Troglotrematidae</taxon>
        <taxon>Paragonimus</taxon>
    </lineage>
</organism>
<dbReference type="FunFam" id="3.30.420.10:FF:000063">
    <property type="entry name" value="Retrovirus-related Pol polyprotein from transposon 297-like Protein"/>
    <property type="match status" value="1"/>
</dbReference>
<proteinExistence type="predicted"/>
<dbReference type="FunFam" id="1.10.340.70:FF:000003">
    <property type="entry name" value="Protein CBG25708"/>
    <property type="match status" value="1"/>
</dbReference>
<dbReference type="GO" id="GO:0015074">
    <property type="term" value="P:DNA integration"/>
    <property type="evidence" value="ECO:0007669"/>
    <property type="project" value="InterPro"/>
</dbReference>
<dbReference type="GO" id="GO:0003676">
    <property type="term" value="F:nucleic acid binding"/>
    <property type="evidence" value="ECO:0007669"/>
    <property type="project" value="InterPro"/>
</dbReference>
<dbReference type="PROSITE" id="PS50994">
    <property type="entry name" value="INTEGRASE"/>
    <property type="match status" value="1"/>
</dbReference>
<dbReference type="EMBL" id="JTDF01005084">
    <property type="protein sequence ID" value="KAF8566448.1"/>
    <property type="molecule type" value="Genomic_DNA"/>
</dbReference>
<dbReference type="InterPro" id="IPR036397">
    <property type="entry name" value="RNaseH_sf"/>
</dbReference>
<gene>
    <name evidence="2" type="ORF">P879_11529</name>
</gene>
<dbReference type="Pfam" id="PF17921">
    <property type="entry name" value="Integrase_H2C2"/>
    <property type="match status" value="1"/>
</dbReference>
<dbReference type="AlphaFoldDB" id="A0A8T0DHM9"/>
<sequence>MEEQHPGVRSANIELDGKRINLQLDSEAGVSLVPRSCSPTALLSSTNLTFRMWNRNAVKPAGKFTATLRNPANGKQIQQVIFVVEAIDALDLVTFHCINAITTKLSHICEKYQGVFDGSLGSFPGICKLSIDPTVRPIVLPMRRLPFAIKDSFEKEISRLENLGVIRRVEVPTDWSVLVRLQKYDCDIIHTSGKDMVLADTLSRAPVPTCEDKGAKFDRVHLTLTELDERMSRIHEAFAEDEEMQKLMQQIREGWPDNTRSVEEIIRPYFKVRDELTTEDGLIFRGNRLVIPRPARRATLQELHRSHLGINGCIRRGKETVYWPGITSQVKDFVSNCDVCNQHGSRQPKEPMHRRTVPHRPWQHVTADLFSHADKTYLLVTDYFSDFFEFEKLNTTSSEEVISKLKSQVARYGIPERVRSDGGPQFASHQFADCANKWRSAHEISSHYHTQFNGKAESAVKEAKKIMKKCLAAKEDPYLALLEHKNTPSADVELSPVQRLFGRRTKTRIPLVEKALDPHQTPWTVTRQRLKKRVEGEALIYDRGSWELPQLAEGDSVWIQPLGAGTNTWQKGTVVRGAGERSCEALCTNQGLLRRKKVHLRKGSTSTLVNSSSLIENNRKHEFVSRNRKIPKVIQKTTKDVDDANIQERVTGRKPIKVKGVIFVSYILIRIKTLLRFILSCSEYIPLDTTT</sequence>
<dbReference type="Gene3D" id="1.10.340.70">
    <property type="match status" value="1"/>
</dbReference>
<accession>A0A8T0DHM9</accession>
<dbReference type="Proteomes" id="UP000699462">
    <property type="component" value="Unassembled WGS sequence"/>
</dbReference>
<dbReference type="SUPFAM" id="SSF53098">
    <property type="entry name" value="Ribonuclease H-like"/>
    <property type="match status" value="1"/>
</dbReference>
<comment type="caution">
    <text evidence="2">The sequence shown here is derived from an EMBL/GenBank/DDBJ whole genome shotgun (WGS) entry which is preliminary data.</text>
</comment>
<dbReference type="InterPro" id="IPR001584">
    <property type="entry name" value="Integrase_cat-core"/>
</dbReference>
<evidence type="ECO:0000259" key="1">
    <source>
        <dbReference type="PROSITE" id="PS50994"/>
    </source>
</evidence>
<feature type="domain" description="Integrase catalytic" evidence="1">
    <location>
        <begin position="357"/>
        <end position="530"/>
    </location>
</feature>
<dbReference type="PANTHER" id="PTHR37984">
    <property type="entry name" value="PROTEIN CBG26694"/>
    <property type="match status" value="1"/>
</dbReference>
<keyword evidence="3" id="KW-1185">Reference proteome</keyword>
<reference evidence="2 3" key="1">
    <citation type="submission" date="2019-07" db="EMBL/GenBank/DDBJ databases">
        <title>Annotation for the trematode Paragonimus westermani.</title>
        <authorList>
            <person name="Choi Y.-J."/>
        </authorList>
    </citation>
    <scope>NUCLEOTIDE SEQUENCE [LARGE SCALE GENOMIC DNA]</scope>
    <source>
        <strain evidence="2">180907_Pwestermani</strain>
    </source>
</reference>
<dbReference type="PANTHER" id="PTHR37984:SF8">
    <property type="entry name" value="CCHC-TYPE DOMAIN-CONTAINING PROTEIN"/>
    <property type="match status" value="1"/>
</dbReference>
<evidence type="ECO:0000313" key="2">
    <source>
        <dbReference type="EMBL" id="KAF8566448.1"/>
    </source>
</evidence>
<evidence type="ECO:0000313" key="3">
    <source>
        <dbReference type="Proteomes" id="UP000699462"/>
    </source>
</evidence>
<dbReference type="OrthoDB" id="10053647at2759"/>